<dbReference type="PANTHER" id="PTHR32481">
    <property type="entry name" value="AMINOPEPTIDASE"/>
    <property type="match status" value="1"/>
</dbReference>
<evidence type="ECO:0000313" key="2">
    <source>
        <dbReference type="EMBL" id="MFC3985439.1"/>
    </source>
</evidence>
<feature type="domain" description="Peptidase M28" evidence="1">
    <location>
        <begin position="241"/>
        <end position="408"/>
    </location>
</feature>
<dbReference type="Proteomes" id="UP001595698">
    <property type="component" value="Unassembled WGS sequence"/>
</dbReference>
<dbReference type="PANTHER" id="PTHR32481:SF0">
    <property type="entry name" value="AMINOPEPTIDASE YPDE-RELATED"/>
    <property type="match status" value="1"/>
</dbReference>
<gene>
    <name evidence="2" type="ORF">ACFOYY_35285</name>
</gene>
<protein>
    <submittedName>
        <fullName evidence="2">M28 family metallopeptidase</fullName>
    </submittedName>
</protein>
<dbReference type="SUPFAM" id="SSF53187">
    <property type="entry name" value="Zn-dependent exopeptidases"/>
    <property type="match status" value="1"/>
</dbReference>
<proteinExistence type="predicted"/>
<dbReference type="InterPro" id="IPR007484">
    <property type="entry name" value="Peptidase_M28"/>
</dbReference>
<accession>A0ABV8F9S3</accession>
<dbReference type="InterPro" id="IPR051464">
    <property type="entry name" value="Peptidase_M42_aminopept"/>
</dbReference>
<dbReference type="RefSeq" id="WP_386195523.1">
    <property type="nucleotide sequence ID" value="NZ_JBHSBC010000046.1"/>
</dbReference>
<comment type="caution">
    <text evidence="2">The sequence shown here is derived from an EMBL/GenBank/DDBJ whole genome shotgun (WGS) entry which is preliminary data.</text>
</comment>
<dbReference type="Pfam" id="PF04389">
    <property type="entry name" value="Peptidase_M28"/>
    <property type="match status" value="1"/>
</dbReference>
<sequence length="420" mass="44334">MTADRLPDGWRRRTCDEVIRAYAGIARLPTSPGEKRVAAALAERLRGLGYRAGVESVRATSSYALPIGLLSAAGLAAGLLSRYGTRPSPHGGGSYGGARRAAARWGAAVVAAAASAAIADDVAGGARWFRRVALPHRRAHNVVAYGGDPTANRTVVVLAHHDAAPSGVIFDQRVLRWVARHFPAVIAAAKENPPTWWPVILGPALVAVGAASGDRRLGGLGTVITAANLAFLADIGRRPAVPGANDNLSGVAALVCVARALQRDPVSGLRVVLLSAGAEEALQEGIRGFARRHFPDLGSGTCFVNLESVGSGRLALLEGEGPVLMRDYPEPFRRFVAECARDIGVPLLRGLRSRNSTDSEVPRRHGYPVATIVSLDHDKLITHYHLDSDVPDNVDLDSVVSAAELAEAVIRRLAREEPAP</sequence>
<keyword evidence="3" id="KW-1185">Reference proteome</keyword>
<dbReference type="Gene3D" id="3.40.630.10">
    <property type="entry name" value="Zn peptidases"/>
    <property type="match status" value="1"/>
</dbReference>
<evidence type="ECO:0000259" key="1">
    <source>
        <dbReference type="Pfam" id="PF04389"/>
    </source>
</evidence>
<name>A0ABV8F9S3_9ACTN</name>
<evidence type="ECO:0000313" key="3">
    <source>
        <dbReference type="Proteomes" id="UP001595698"/>
    </source>
</evidence>
<dbReference type="EMBL" id="JBHSBC010000046">
    <property type="protein sequence ID" value="MFC3985439.1"/>
    <property type="molecule type" value="Genomic_DNA"/>
</dbReference>
<organism evidence="2 3">
    <name type="scientific">Streptosporangium jomthongense</name>
    <dbReference type="NCBI Taxonomy" id="1193683"/>
    <lineage>
        <taxon>Bacteria</taxon>
        <taxon>Bacillati</taxon>
        <taxon>Actinomycetota</taxon>
        <taxon>Actinomycetes</taxon>
        <taxon>Streptosporangiales</taxon>
        <taxon>Streptosporangiaceae</taxon>
        <taxon>Streptosporangium</taxon>
    </lineage>
</organism>
<reference evidence="3" key="1">
    <citation type="journal article" date="2019" name="Int. J. Syst. Evol. Microbiol.">
        <title>The Global Catalogue of Microorganisms (GCM) 10K type strain sequencing project: providing services to taxonomists for standard genome sequencing and annotation.</title>
        <authorList>
            <consortium name="The Broad Institute Genomics Platform"/>
            <consortium name="The Broad Institute Genome Sequencing Center for Infectious Disease"/>
            <person name="Wu L."/>
            <person name="Ma J."/>
        </authorList>
    </citation>
    <scope>NUCLEOTIDE SEQUENCE [LARGE SCALE GENOMIC DNA]</scope>
    <source>
        <strain evidence="3">TBRC 7912</strain>
    </source>
</reference>